<proteinExistence type="predicted"/>
<dbReference type="Proteomes" id="UP001469553">
    <property type="component" value="Unassembled WGS sequence"/>
</dbReference>
<keyword evidence="2" id="KW-1185">Reference proteome</keyword>
<evidence type="ECO:0008006" key="3">
    <source>
        <dbReference type="Google" id="ProtNLM"/>
    </source>
</evidence>
<comment type="caution">
    <text evidence="1">The sequence shown here is derived from an EMBL/GenBank/DDBJ whole genome shotgun (WGS) entry which is preliminary data.</text>
</comment>
<sequence length="129" mass="14874">MEWKPRRRRQLDSHVEFPGREETKHFILRKLFTACQPQATVEKDLFPPGLAKNPTPRDPVFVRQLQSWFQSNLYPFLATGDSYRTIASSFRVGISTVSTIITDVETAIWDCLVEEFMAVPGAEDWRSIA</sequence>
<organism evidence="1 2">
    <name type="scientific">Ameca splendens</name>
    <dbReference type="NCBI Taxonomy" id="208324"/>
    <lineage>
        <taxon>Eukaryota</taxon>
        <taxon>Metazoa</taxon>
        <taxon>Chordata</taxon>
        <taxon>Craniata</taxon>
        <taxon>Vertebrata</taxon>
        <taxon>Euteleostomi</taxon>
        <taxon>Actinopterygii</taxon>
        <taxon>Neopterygii</taxon>
        <taxon>Teleostei</taxon>
        <taxon>Neoteleostei</taxon>
        <taxon>Acanthomorphata</taxon>
        <taxon>Ovalentaria</taxon>
        <taxon>Atherinomorphae</taxon>
        <taxon>Cyprinodontiformes</taxon>
        <taxon>Goodeidae</taxon>
        <taxon>Ameca</taxon>
    </lineage>
</organism>
<evidence type="ECO:0000313" key="2">
    <source>
        <dbReference type="Proteomes" id="UP001469553"/>
    </source>
</evidence>
<dbReference type="EMBL" id="JAHRIP010058408">
    <property type="protein sequence ID" value="MEQ2303978.1"/>
    <property type="molecule type" value="Genomic_DNA"/>
</dbReference>
<accession>A0ABV0ZF29</accession>
<protein>
    <recommendedName>
        <fullName evidence="3">Transposase Helix-turn-helix domain-containing protein</fullName>
    </recommendedName>
</protein>
<gene>
    <name evidence="1" type="ORF">AMECASPLE_022303</name>
</gene>
<evidence type="ECO:0000313" key="1">
    <source>
        <dbReference type="EMBL" id="MEQ2303978.1"/>
    </source>
</evidence>
<reference evidence="1 2" key="1">
    <citation type="submission" date="2021-06" db="EMBL/GenBank/DDBJ databases">
        <authorList>
            <person name="Palmer J.M."/>
        </authorList>
    </citation>
    <scope>NUCLEOTIDE SEQUENCE [LARGE SCALE GENOMIC DNA]</scope>
    <source>
        <strain evidence="1 2">AS_MEX2019</strain>
        <tissue evidence="1">Muscle</tissue>
    </source>
</reference>
<name>A0ABV0ZF29_9TELE</name>